<accession>A0A3D9SNL3</accession>
<evidence type="ECO:0000313" key="3">
    <source>
        <dbReference type="Proteomes" id="UP000256661"/>
    </source>
</evidence>
<dbReference type="Gene3D" id="3.30.70.270">
    <property type="match status" value="1"/>
</dbReference>
<comment type="caution">
    <text evidence="2">The sequence shown here is derived from an EMBL/GenBank/DDBJ whole genome shotgun (WGS) entry which is preliminary data.</text>
</comment>
<protein>
    <recommendedName>
        <fullName evidence="4">Transcriptional regulator</fullName>
    </recommendedName>
</protein>
<feature type="compositionally biased region" description="Gly residues" evidence="1">
    <location>
        <begin position="380"/>
        <end position="393"/>
    </location>
</feature>
<evidence type="ECO:0000313" key="2">
    <source>
        <dbReference type="EMBL" id="REE97519.1"/>
    </source>
</evidence>
<feature type="region of interest" description="Disordered" evidence="1">
    <location>
        <begin position="376"/>
        <end position="397"/>
    </location>
</feature>
<evidence type="ECO:0000256" key="1">
    <source>
        <dbReference type="SAM" id="MobiDB-lite"/>
    </source>
</evidence>
<sequence length="461" mass="49564">MTAARSGGVAPDLTIGVVGPHDLVERVMLMGHGPTPVPSRLVAAAYRDEQEAADKVVRLGSGVDVCLFASPVPYDFARKAGVLTMPATYVPLNGAALQGALLRAALDERFDPGKVSIDVLGRAEVEEAYSEINLGTEHVHLREEAAGPGTLAAFHERLWRRGATSVAMTCVHATAERMEMAGVPTIRVRPTGAAIRSSLQTAALLGAHHRLEESQLVVVLVDVPTLRESPRRVTPRYWRDELKLALHRVLLQEAHRMNASVWPLDDHSYLVTATRGSVAGTTEGFRTPPFIERVREELGLAIEVGIGMGRTAHEAETHARAALARSQTSQRAQGFALDRDGRALVPAPRTPPRPQPQPKPKGLEILARLADKLDQEGATRGTGGSGGPGGPGGEAQPLIVDAENAGRMLGVTPRTARRLLRTLVEEGLAWPLPPNRTPQPGRPRQLYRLIIEKLGPKATTT</sequence>
<dbReference type="AlphaFoldDB" id="A0A3D9SNL3"/>
<dbReference type="RefSeq" id="WP_211328623.1">
    <property type="nucleotide sequence ID" value="NZ_QTTT01000001.1"/>
</dbReference>
<dbReference type="Proteomes" id="UP000256661">
    <property type="component" value="Unassembled WGS sequence"/>
</dbReference>
<reference evidence="2 3" key="1">
    <citation type="submission" date="2018-08" db="EMBL/GenBank/DDBJ databases">
        <title>Sequencing the genomes of 1000 actinobacteria strains.</title>
        <authorList>
            <person name="Klenk H.-P."/>
        </authorList>
    </citation>
    <scope>NUCLEOTIDE SEQUENCE [LARGE SCALE GENOMIC DNA]</scope>
    <source>
        <strain evidence="2 3">DSM 43927</strain>
    </source>
</reference>
<gene>
    <name evidence="2" type="ORF">DFJ69_2992</name>
</gene>
<dbReference type="InterPro" id="IPR043128">
    <property type="entry name" value="Rev_trsase/Diguanyl_cyclase"/>
</dbReference>
<proteinExistence type="predicted"/>
<evidence type="ECO:0008006" key="4">
    <source>
        <dbReference type="Google" id="ProtNLM"/>
    </source>
</evidence>
<organism evidence="2 3">
    <name type="scientific">Thermomonospora umbrina</name>
    <dbReference type="NCBI Taxonomy" id="111806"/>
    <lineage>
        <taxon>Bacteria</taxon>
        <taxon>Bacillati</taxon>
        <taxon>Actinomycetota</taxon>
        <taxon>Actinomycetes</taxon>
        <taxon>Streptosporangiales</taxon>
        <taxon>Thermomonosporaceae</taxon>
        <taxon>Thermomonospora</taxon>
    </lineage>
</organism>
<keyword evidence="3" id="KW-1185">Reference proteome</keyword>
<name>A0A3D9SNL3_9ACTN</name>
<dbReference type="EMBL" id="QTTT01000001">
    <property type="protein sequence ID" value="REE97519.1"/>
    <property type="molecule type" value="Genomic_DNA"/>
</dbReference>